<evidence type="ECO:0000256" key="2">
    <source>
        <dbReference type="ARBA" id="ARBA00022598"/>
    </source>
</evidence>
<dbReference type="GO" id="GO:0019427">
    <property type="term" value="P:acetyl-CoA biosynthetic process from acetate"/>
    <property type="evidence" value="ECO:0007669"/>
    <property type="project" value="UniProtKB-UniRule"/>
</dbReference>
<feature type="binding site" evidence="6">
    <location>
        <begin position="397"/>
        <end position="399"/>
    </location>
    <ligand>
        <name>ATP</name>
        <dbReference type="ChEBI" id="CHEBI:30616"/>
    </ligand>
</feature>
<dbReference type="InterPro" id="IPR020845">
    <property type="entry name" value="AMP-binding_CS"/>
</dbReference>
<dbReference type="FunFam" id="3.40.50.12780:FF:000001">
    <property type="entry name" value="Acetyl-coenzyme A synthetase"/>
    <property type="match status" value="1"/>
</dbReference>
<feature type="modified residue" description="N6-acetyllysine" evidence="6">
    <location>
        <position position="625"/>
    </location>
</feature>
<dbReference type="InterPro" id="IPR025110">
    <property type="entry name" value="AMP-bd_C"/>
</dbReference>
<feature type="binding site" evidence="6">
    <location>
        <position position="550"/>
    </location>
    <ligand>
        <name>Mg(2+)</name>
        <dbReference type="ChEBI" id="CHEBI:18420"/>
    </ligand>
</feature>
<dbReference type="SUPFAM" id="SSF56801">
    <property type="entry name" value="Acetyl-CoA synthetase-like"/>
    <property type="match status" value="1"/>
</dbReference>
<dbReference type="GO" id="GO:0005829">
    <property type="term" value="C:cytosol"/>
    <property type="evidence" value="ECO:0007669"/>
    <property type="project" value="TreeGrafter"/>
</dbReference>
<reference evidence="11" key="2">
    <citation type="submission" date="2016-06" db="EMBL/GenBank/DDBJ databases">
        <authorList>
            <person name="Huang P."/>
            <person name="Jiang X."/>
            <person name="Liu X."/>
        </authorList>
    </citation>
    <scope>NUCLEOTIDE SEQUENCE</scope>
    <source>
        <strain evidence="11">852011</strain>
    </source>
</reference>
<dbReference type="GO" id="GO:0003987">
    <property type="term" value="F:acetate-CoA ligase activity"/>
    <property type="evidence" value="ECO:0007669"/>
    <property type="project" value="UniProtKB-UniRule"/>
</dbReference>
<comment type="similarity">
    <text evidence="1 6">Belongs to the ATP-dependent AMP-binding enzyme family.</text>
</comment>
<dbReference type="NCBIfam" id="TIGR02188">
    <property type="entry name" value="Ac_CoA_lig_AcsA"/>
    <property type="match status" value="1"/>
</dbReference>
<dbReference type="Pfam" id="PF00501">
    <property type="entry name" value="AMP-binding"/>
    <property type="match status" value="1"/>
</dbReference>
<dbReference type="EMBL" id="CP015958">
    <property type="protein sequence ID" value="QLB63587.1"/>
    <property type="molecule type" value="Genomic_DNA"/>
</dbReference>
<dbReference type="InterPro" id="IPR045851">
    <property type="entry name" value="AMP-bd_C_sf"/>
</dbReference>
<evidence type="ECO:0000256" key="6">
    <source>
        <dbReference type="HAMAP-Rule" id="MF_01123"/>
    </source>
</evidence>
<keyword evidence="3 6" id="KW-0547">Nucleotide-binding</keyword>
<dbReference type="NCBIfam" id="NF001208">
    <property type="entry name" value="PRK00174.1"/>
    <property type="match status" value="1"/>
</dbReference>
<feature type="domain" description="AMP-binding enzyme C-terminal" evidence="8">
    <location>
        <begin position="544"/>
        <end position="625"/>
    </location>
</feature>
<evidence type="ECO:0000259" key="8">
    <source>
        <dbReference type="Pfam" id="PF13193"/>
    </source>
</evidence>
<feature type="binding site" evidence="6">
    <location>
        <position position="512"/>
    </location>
    <ligand>
        <name>ATP</name>
        <dbReference type="ChEBI" id="CHEBI:30616"/>
    </ligand>
</feature>
<dbReference type="Gene3D" id="3.30.300.30">
    <property type="match status" value="1"/>
</dbReference>
<dbReference type="Gene3D" id="3.40.50.12780">
    <property type="entry name" value="N-terminal domain of ligase-like"/>
    <property type="match status" value="1"/>
</dbReference>
<dbReference type="Proteomes" id="UP000509548">
    <property type="component" value="Chromosome 1"/>
</dbReference>
<dbReference type="InterPro" id="IPR011904">
    <property type="entry name" value="Ac_CoA_lig"/>
</dbReference>
<evidence type="ECO:0000256" key="5">
    <source>
        <dbReference type="ARBA" id="ARBA00022990"/>
    </source>
</evidence>
<keyword evidence="13" id="KW-1185">Reference proteome</keyword>
<keyword evidence="6" id="KW-0460">Magnesium</keyword>
<dbReference type="Pfam" id="PF13193">
    <property type="entry name" value="AMP-binding_C"/>
    <property type="match status" value="1"/>
</dbReference>
<evidence type="ECO:0000313" key="12">
    <source>
        <dbReference type="Proteomes" id="UP000509548"/>
    </source>
</evidence>
<dbReference type="AlphaFoldDB" id="A0A9Q6WM35"/>
<reference evidence="10 13" key="3">
    <citation type="submission" date="2024-01" db="EMBL/GenBank/DDBJ databases">
        <title>The diversity of rhizobia nodulating Mimosa spp. in eleven states of Brazil covering several biomes is determined by host plant, location, and edaphic factors.</title>
        <authorList>
            <person name="Rouws L."/>
            <person name="Barauna A."/>
            <person name="Beukes C."/>
            <person name="De Faria S.M."/>
            <person name="Gross E."/>
            <person name="Dos Reis Junior F.B."/>
            <person name="Simon M."/>
            <person name="Maluk M."/>
            <person name="Odee D.W."/>
            <person name="Kenicer G."/>
            <person name="Young J.P.W."/>
            <person name="Reis V.M."/>
            <person name="Zilli J."/>
            <person name="James E.K."/>
        </authorList>
    </citation>
    <scope>NUCLEOTIDE SEQUENCE [LARGE SCALE GENOMIC DNA]</scope>
    <source>
        <strain evidence="10 13">JHI1651</strain>
    </source>
</reference>
<dbReference type="InterPro" id="IPR032387">
    <property type="entry name" value="ACAS_N"/>
</dbReference>
<reference evidence="11 12" key="1">
    <citation type="journal article" date="2014" name="Genome Announc.">
        <title>Draft Genome Sequence of the Haloacid-Degrading Burkholderia caribensis Strain MBA4.</title>
        <authorList>
            <person name="Pan Y."/>
            <person name="Kong K.F."/>
            <person name="Tsang J.S."/>
        </authorList>
    </citation>
    <scope>NUCLEOTIDE SEQUENCE [LARGE SCALE GENOMIC DNA]</scope>
    <source>
        <strain evidence="11 12">852011</strain>
    </source>
</reference>
<evidence type="ECO:0000259" key="7">
    <source>
        <dbReference type="Pfam" id="PF00501"/>
    </source>
</evidence>
<keyword evidence="2 6" id="KW-0436">Ligase</keyword>
<dbReference type="CDD" id="cd05966">
    <property type="entry name" value="ACS"/>
    <property type="match status" value="1"/>
</dbReference>
<dbReference type="EMBL" id="JAYLVJ010000034">
    <property type="protein sequence ID" value="MEO1757145.1"/>
    <property type="molecule type" value="Genomic_DNA"/>
</dbReference>
<evidence type="ECO:0000313" key="10">
    <source>
        <dbReference type="EMBL" id="MEO1757145.1"/>
    </source>
</evidence>
<dbReference type="PANTHER" id="PTHR24095:SF14">
    <property type="entry name" value="ACETYL-COENZYME A SYNTHETASE 1"/>
    <property type="match status" value="1"/>
</dbReference>
<dbReference type="Proteomes" id="UP001462961">
    <property type="component" value="Unassembled WGS sequence"/>
</dbReference>
<name>A0A9Q6WM35_9BURK</name>
<keyword evidence="4 6" id="KW-0067">ATP-binding</keyword>
<evidence type="ECO:0000313" key="11">
    <source>
        <dbReference type="EMBL" id="QLB63587.1"/>
    </source>
</evidence>
<sequence length="660" mass="72498">MSAIESVLQERRVFPPSAEVTAQATVSGMDAYKALVAEAERDYEGFWGRLARETLSWKKPFTKVLDESNAPFYKWYEDGELNASYNSIDRHVEAGNGERVAIIFEADDGTVTNVTYNDMLQRVSRFANALKKRGIKKGDRVVIYMPMSVEGIVAMQACARIGATHSVVFGGFSSKSLNERLVDVGAVALITSDEQMRGGKALPLKNIADEALAMGGCEAVKSVIVYRRTGGKIGWDDQRDLWMHEITANESDQCPPEWVSAEHPLFILYTSGSTGKPKGVQHSTGGYLLWAAQTMKWTFDWKPTDVFWCTADIGWVTGHSYITYGPLALGGTQVVFEGVPTYPNAGRFWDMIQKHKVSVFYTAPTAIRSLIKAAEADAKVHPKSYDLSTLRIIGTVGEPINPEAWVWYYENVGGSRCPIVDTWWQTETGGHMITPLPGATPLVPGSCTLPLPGIMAAIVDETGQDVPNGQGGILVVKRPWPAMIRTIWGDPERFRKSYFPEELGGKLYLAGDGSVRDKDTGYFTIMGRIDDVLNVSGHRLGTMEIESALVANPLVAEAAVVGRPDETTGEAVCAFVVLKRSRPEGEEAAKIAAELRNWVGKEIGPIAKPKDIRFGDNLPKTRSGKIMRRLLRSLAKGEEITQDVSTLENPAILDQLGESR</sequence>
<dbReference type="HAMAP" id="MF_01123">
    <property type="entry name" value="Ac_CoA_synth"/>
    <property type="match status" value="1"/>
</dbReference>
<accession>A0A9Q6WM35</accession>
<evidence type="ECO:0000256" key="1">
    <source>
        <dbReference type="ARBA" id="ARBA00006432"/>
    </source>
</evidence>
<organism evidence="11 12">
    <name type="scientific">Paraburkholderia caribensis</name>
    <dbReference type="NCBI Taxonomy" id="75105"/>
    <lineage>
        <taxon>Bacteria</taxon>
        <taxon>Pseudomonadati</taxon>
        <taxon>Pseudomonadota</taxon>
        <taxon>Betaproteobacteria</taxon>
        <taxon>Burkholderiales</taxon>
        <taxon>Burkholderiaceae</taxon>
        <taxon>Paraburkholderia</taxon>
    </lineage>
</organism>
<dbReference type="InterPro" id="IPR000873">
    <property type="entry name" value="AMP-dep_synth/lig_dom"/>
</dbReference>
<protein>
    <recommendedName>
        <fullName evidence="6">Acetyl-coenzyme A synthetase</fullName>
        <shortName evidence="6">AcCoA synthetase</shortName>
        <shortName evidence="6">Acs</shortName>
        <ecNumber evidence="6">6.2.1.1</ecNumber>
    </recommendedName>
    <alternativeName>
        <fullName evidence="6">Acetate--CoA ligase</fullName>
    </alternativeName>
    <alternativeName>
        <fullName evidence="6">Acyl-activating enzyme</fullName>
    </alternativeName>
</protein>
<comment type="catalytic activity">
    <reaction evidence="6">
        <text>acetate + ATP + CoA = acetyl-CoA + AMP + diphosphate</text>
        <dbReference type="Rhea" id="RHEA:23176"/>
        <dbReference type="ChEBI" id="CHEBI:30089"/>
        <dbReference type="ChEBI" id="CHEBI:30616"/>
        <dbReference type="ChEBI" id="CHEBI:33019"/>
        <dbReference type="ChEBI" id="CHEBI:57287"/>
        <dbReference type="ChEBI" id="CHEBI:57288"/>
        <dbReference type="ChEBI" id="CHEBI:456215"/>
        <dbReference type="EC" id="6.2.1.1"/>
    </reaction>
</comment>
<feature type="binding site" evidence="6">
    <location>
        <position position="555"/>
    </location>
    <ligand>
        <name>Mg(2+)</name>
        <dbReference type="ChEBI" id="CHEBI:18420"/>
    </ligand>
</feature>
<keyword evidence="5 6" id="KW-0007">Acetylation</keyword>
<dbReference type="PROSITE" id="PS00455">
    <property type="entry name" value="AMP_BINDING"/>
    <property type="match status" value="1"/>
</dbReference>
<evidence type="ECO:0000259" key="9">
    <source>
        <dbReference type="Pfam" id="PF16177"/>
    </source>
</evidence>
<comment type="caution">
    <text evidence="6">Lacks conserved residue(s) required for the propagation of feature annotation.</text>
</comment>
<dbReference type="InterPro" id="IPR042099">
    <property type="entry name" value="ANL_N_sf"/>
</dbReference>
<dbReference type="GO" id="GO:0016208">
    <property type="term" value="F:AMP binding"/>
    <property type="evidence" value="ECO:0007669"/>
    <property type="project" value="InterPro"/>
</dbReference>
<gene>
    <name evidence="6" type="primary">acsA</name>
    <name evidence="10" type="synonym">acs</name>
    <name evidence="11" type="ORF">A9O66_15085</name>
    <name evidence="10" type="ORF">VOI32_24805</name>
</gene>
<feature type="binding site" evidence="6">
    <location>
        <position position="536"/>
    </location>
    <ligand>
        <name>CoA</name>
        <dbReference type="ChEBI" id="CHEBI:57287"/>
    </ligand>
</feature>
<dbReference type="GO" id="GO:0046872">
    <property type="term" value="F:metal ion binding"/>
    <property type="evidence" value="ECO:0007669"/>
    <property type="project" value="UniProtKB-KW"/>
</dbReference>
<feature type="binding site" evidence="6">
    <location>
        <position position="539"/>
    </location>
    <ligand>
        <name>ATP</name>
        <dbReference type="ChEBI" id="CHEBI:30616"/>
    </ligand>
</feature>
<keyword evidence="6" id="KW-0479">Metal-binding</keyword>
<dbReference type="PANTHER" id="PTHR24095">
    <property type="entry name" value="ACETYL-COENZYME A SYNTHETASE"/>
    <property type="match status" value="1"/>
</dbReference>
<feature type="binding site" evidence="6">
    <location>
        <position position="317"/>
    </location>
    <ligand>
        <name>CoA</name>
        <dbReference type="ChEBI" id="CHEBI:57287"/>
    </ligand>
</feature>
<dbReference type="GO" id="GO:0005524">
    <property type="term" value="F:ATP binding"/>
    <property type="evidence" value="ECO:0007669"/>
    <property type="project" value="UniProtKB-KW"/>
</dbReference>
<feature type="binding site" evidence="6">
    <location>
        <position position="528"/>
    </location>
    <ligand>
        <name>ATP</name>
        <dbReference type="ChEBI" id="CHEBI:30616"/>
    </ligand>
</feature>
<comment type="cofactor">
    <cofactor evidence="6">
        <name>Mg(2+)</name>
        <dbReference type="ChEBI" id="CHEBI:18420"/>
    </cofactor>
</comment>
<evidence type="ECO:0000256" key="4">
    <source>
        <dbReference type="ARBA" id="ARBA00022840"/>
    </source>
</evidence>
<feature type="binding site" evidence="6">
    <location>
        <begin position="197"/>
        <end position="200"/>
    </location>
    <ligand>
        <name>CoA</name>
        <dbReference type="ChEBI" id="CHEBI:57287"/>
    </ligand>
</feature>
<feature type="domain" description="AMP-dependent synthetase/ligase" evidence="7">
    <location>
        <begin position="94"/>
        <end position="480"/>
    </location>
</feature>
<evidence type="ECO:0000313" key="13">
    <source>
        <dbReference type="Proteomes" id="UP001462961"/>
    </source>
</evidence>
<dbReference type="EC" id="6.2.1.1" evidence="6"/>
<proteinExistence type="inferred from homology"/>
<comment type="PTM">
    <text evidence="6">Acetylated. Deacetylation by the SIR2-homolog deacetylase activates the enzyme.</text>
</comment>
<comment type="function">
    <text evidence="6">Catalyzes the conversion of acetate into acetyl-CoA (AcCoA), an essential intermediate at the junction of anabolic and catabolic pathways. AcsA undergoes a two-step reaction. In the first half reaction, AcsA combines acetate with ATP to form acetyl-adenylate (AcAMP) intermediate. In the second half reaction, it can then transfer the acetyl group from AcAMP to the sulfhydryl group of CoA, forming the product AcCoA.</text>
</comment>
<feature type="binding site" evidence="6">
    <location>
        <begin position="421"/>
        <end position="426"/>
    </location>
    <ligand>
        <name>ATP</name>
        <dbReference type="ChEBI" id="CHEBI:30616"/>
    </ligand>
</feature>
<evidence type="ECO:0000256" key="3">
    <source>
        <dbReference type="ARBA" id="ARBA00022741"/>
    </source>
</evidence>
<feature type="domain" description="Acetyl-coenzyme A synthetase N-terminal" evidence="9">
    <location>
        <begin position="32"/>
        <end position="86"/>
    </location>
</feature>
<dbReference type="Pfam" id="PF16177">
    <property type="entry name" value="ACAS_N"/>
    <property type="match status" value="1"/>
</dbReference>
<dbReference type="RefSeq" id="WP_107203277.1">
    <property type="nucleotide sequence ID" value="NZ_CP015958.1"/>
</dbReference>